<evidence type="ECO:0000313" key="1">
    <source>
        <dbReference type="EMBL" id="CNU82182.1"/>
    </source>
</evidence>
<accession>A0A655DRT4</accession>
<proteinExistence type="predicted"/>
<dbReference type="Proteomes" id="UP000039217">
    <property type="component" value="Unassembled WGS sequence"/>
</dbReference>
<dbReference type="AlphaFoldDB" id="A0A655DRT4"/>
<sequence length="85" mass="8738">MPSMAFCACAASSSAVDSGSISVIGLSTAASRMDNAWYTGVAGRTAASVSCCRIMACIGYFAWNCGSEYSDARTAGRPPSSETYL</sequence>
<organism evidence="1 2">
    <name type="scientific">Mycobacterium tuberculosis</name>
    <dbReference type="NCBI Taxonomy" id="1773"/>
    <lineage>
        <taxon>Bacteria</taxon>
        <taxon>Bacillati</taxon>
        <taxon>Actinomycetota</taxon>
        <taxon>Actinomycetes</taxon>
        <taxon>Mycobacteriales</taxon>
        <taxon>Mycobacteriaceae</taxon>
        <taxon>Mycobacterium</taxon>
        <taxon>Mycobacterium tuberculosis complex</taxon>
    </lineage>
</organism>
<protein>
    <submittedName>
        <fullName evidence="1">Uncharacterized protein</fullName>
    </submittedName>
</protein>
<gene>
    <name evidence="1" type="ORF">ERS007661_01227</name>
</gene>
<name>A0A655DRT4_MYCTX</name>
<evidence type="ECO:0000313" key="2">
    <source>
        <dbReference type="Proteomes" id="UP000039217"/>
    </source>
</evidence>
<reference evidence="1 2" key="1">
    <citation type="submission" date="2015-03" db="EMBL/GenBank/DDBJ databases">
        <authorList>
            <consortium name="Pathogen Informatics"/>
        </authorList>
    </citation>
    <scope>NUCLEOTIDE SEQUENCE [LARGE SCALE GENOMIC DNA]</scope>
    <source>
        <strain evidence="1 2">D00501624</strain>
    </source>
</reference>
<dbReference type="EMBL" id="CQQC01000317">
    <property type="protein sequence ID" value="CNU82182.1"/>
    <property type="molecule type" value="Genomic_DNA"/>
</dbReference>